<dbReference type="STRING" id="64571.A0A1Y2GQC8"/>
<dbReference type="GeneID" id="33565936"/>
<feature type="transmembrane region" description="Helical" evidence="6">
    <location>
        <begin position="90"/>
        <end position="108"/>
    </location>
</feature>
<comment type="caution">
    <text evidence="8">The sequence shown here is derived from an EMBL/GenBank/DDBJ whole genome shotgun (WGS) entry which is preliminary data.</text>
</comment>
<dbReference type="GO" id="GO:0012505">
    <property type="term" value="C:endomembrane system"/>
    <property type="evidence" value="ECO:0007669"/>
    <property type="project" value="UniProtKB-SubCell"/>
</dbReference>
<keyword evidence="3 6" id="KW-1133">Transmembrane helix</keyword>
<evidence type="ECO:0000313" key="8">
    <source>
        <dbReference type="EMBL" id="ORZ16794.1"/>
    </source>
</evidence>
<keyword evidence="2 6" id="KW-0812">Transmembrane</keyword>
<protein>
    <recommendedName>
        <fullName evidence="7">DUF202 domain-containing protein</fullName>
    </recommendedName>
</protein>
<evidence type="ECO:0000256" key="5">
    <source>
        <dbReference type="SAM" id="MobiDB-lite"/>
    </source>
</evidence>
<dbReference type="Proteomes" id="UP000193648">
    <property type="component" value="Unassembled WGS sequence"/>
</dbReference>
<feature type="transmembrane region" description="Helical" evidence="6">
    <location>
        <begin position="129"/>
        <end position="148"/>
    </location>
</feature>
<dbReference type="PANTHER" id="PTHR46140:SF1">
    <property type="entry name" value="VACUOLAR TRANSPORTER CHAPERONE COMPLEX SUBUNIT 4-RELATED"/>
    <property type="match status" value="1"/>
</dbReference>
<dbReference type="PANTHER" id="PTHR46140">
    <property type="entry name" value="VACUOLAR TRANSPORTER CHAPERONE 1-RELATED"/>
    <property type="match status" value="1"/>
</dbReference>
<name>A0A1Y2GQC8_9FUNG</name>
<keyword evidence="9" id="KW-1185">Reference proteome</keyword>
<feature type="region of interest" description="Disordered" evidence="5">
    <location>
        <begin position="1"/>
        <end position="33"/>
    </location>
</feature>
<evidence type="ECO:0000256" key="2">
    <source>
        <dbReference type="ARBA" id="ARBA00022692"/>
    </source>
</evidence>
<dbReference type="InParanoid" id="A0A1Y2GQC8"/>
<feature type="domain" description="DUF202" evidence="7">
    <location>
        <begin position="54"/>
        <end position="115"/>
    </location>
</feature>
<evidence type="ECO:0000256" key="4">
    <source>
        <dbReference type="ARBA" id="ARBA00023136"/>
    </source>
</evidence>
<feature type="transmembrane region" description="Helical" evidence="6">
    <location>
        <begin position="63"/>
        <end position="84"/>
    </location>
</feature>
<sequence>MSGRSTAPGVGVGGPSSSTHHIHSATMPSPSSTLPLLQAPPGKRIALPVRVEPKVFFANERTFLSWLNFTVILGTLAIGLLNFGDKIGRISAGVFILVSIIVMIYALATFHWRANRIRMREPGPYDDRFGPTVLCLIILVSVLFNFGLRFANDKGLF</sequence>
<evidence type="ECO:0000256" key="3">
    <source>
        <dbReference type="ARBA" id="ARBA00022989"/>
    </source>
</evidence>
<comment type="subcellular location">
    <subcellularLocation>
        <location evidence="1">Endomembrane system</location>
        <topology evidence="1">Multi-pass membrane protein</topology>
    </subcellularLocation>
</comment>
<dbReference type="RefSeq" id="XP_021881729.1">
    <property type="nucleotide sequence ID" value="XM_022024092.1"/>
</dbReference>
<dbReference type="FunCoup" id="A0A1Y2GQC8">
    <property type="interactions" value="27"/>
</dbReference>
<evidence type="ECO:0000256" key="6">
    <source>
        <dbReference type="SAM" id="Phobius"/>
    </source>
</evidence>
<dbReference type="EMBL" id="MCFF01000017">
    <property type="protein sequence ID" value="ORZ16794.1"/>
    <property type="molecule type" value="Genomic_DNA"/>
</dbReference>
<evidence type="ECO:0000259" key="7">
    <source>
        <dbReference type="Pfam" id="PF02656"/>
    </source>
</evidence>
<dbReference type="AlphaFoldDB" id="A0A1Y2GQC8"/>
<dbReference type="GO" id="GO:0000329">
    <property type="term" value="C:fungal-type vacuole membrane"/>
    <property type="evidence" value="ECO:0007669"/>
    <property type="project" value="TreeGrafter"/>
</dbReference>
<dbReference type="Pfam" id="PF02656">
    <property type="entry name" value="DUF202"/>
    <property type="match status" value="1"/>
</dbReference>
<keyword evidence="4 6" id="KW-0472">Membrane</keyword>
<dbReference type="GO" id="GO:0033254">
    <property type="term" value="C:vacuolar transporter chaperone complex"/>
    <property type="evidence" value="ECO:0007669"/>
    <property type="project" value="TreeGrafter"/>
</dbReference>
<accession>A0A1Y2GQC8</accession>
<dbReference type="InterPro" id="IPR003807">
    <property type="entry name" value="DUF202"/>
</dbReference>
<evidence type="ECO:0000256" key="1">
    <source>
        <dbReference type="ARBA" id="ARBA00004127"/>
    </source>
</evidence>
<dbReference type="OrthoDB" id="2243669at2759"/>
<reference evidence="8 9" key="1">
    <citation type="submission" date="2016-07" db="EMBL/GenBank/DDBJ databases">
        <title>Pervasive Adenine N6-methylation of Active Genes in Fungi.</title>
        <authorList>
            <consortium name="DOE Joint Genome Institute"/>
            <person name="Mondo S.J."/>
            <person name="Dannebaum R.O."/>
            <person name="Kuo R.C."/>
            <person name="Labutti K."/>
            <person name="Haridas S."/>
            <person name="Kuo A."/>
            <person name="Salamov A."/>
            <person name="Ahrendt S.R."/>
            <person name="Lipzen A."/>
            <person name="Sullivan W."/>
            <person name="Andreopoulos W.B."/>
            <person name="Clum A."/>
            <person name="Lindquist E."/>
            <person name="Daum C."/>
            <person name="Ramamoorthy G.K."/>
            <person name="Gryganskyi A."/>
            <person name="Culley D."/>
            <person name="Magnuson J.K."/>
            <person name="James T.Y."/>
            <person name="O'Malley M.A."/>
            <person name="Stajich J.E."/>
            <person name="Spatafora J.W."/>
            <person name="Visel A."/>
            <person name="Grigoriev I.V."/>
        </authorList>
    </citation>
    <scope>NUCLEOTIDE SEQUENCE [LARGE SCALE GENOMIC DNA]</scope>
    <source>
        <strain evidence="8 9">NRRL 3116</strain>
    </source>
</reference>
<evidence type="ECO:0000313" key="9">
    <source>
        <dbReference type="Proteomes" id="UP000193648"/>
    </source>
</evidence>
<gene>
    <name evidence="8" type="ORF">BCR41DRAFT_353187</name>
</gene>
<organism evidence="8 9">
    <name type="scientific">Lobosporangium transversale</name>
    <dbReference type="NCBI Taxonomy" id="64571"/>
    <lineage>
        <taxon>Eukaryota</taxon>
        <taxon>Fungi</taxon>
        <taxon>Fungi incertae sedis</taxon>
        <taxon>Mucoromycota</taxon>
        <taxon>Mortierellomycotina</taxon>
        <taxon>Mortierellomycetes</taxon>
        <taxon>Mortierellales</taxon>
        <taxon>Mortierellaceae</taxon>
        <taxon>Lobosporangium</taxon>
    </lineage>
</organism>
<dbReference type="InterPro" id="IPR051572">
    <property type="entry name" value="VTC_Complex_Subunit"/>
</dbReference>
<proteinExistence type="predicted"/>